<dbReference type="InterPro" id="IPR050710">
    <property type="entry name" value="Band7/mec-2_domain"/>
</dbReference>
<feature type="domain" description="Band 7" evidence="8">
    <location>
        <begin position="114"/>
        <end position="287"/>
    </location>
</feature>
<protein>
    <recommendedName>
        <fullName evidence="6">Protein HflK</fullName>
    </recommendedName>
</protein>
<accession>A0ABT2BU59</accession>
<evidence type="ECO:0000259" key="8">
    <source>
        <dbReference type="SMART" id="SM00244"/>
    </source>
</evidence>
<evidence type="ECO:0000256" key="1">
    <source>
        <dbReference type="ARBA" id="ARBA00004167"/>
    </source>
</evidence>
<dbReference type="PANTHER" id="PTHR43327:SF2">
    <property type="entry name" value="MODULATOR OF FTSH PROTEASE HFLK"/>
    <property type="match status" value="1"/>
</dbReference>
<dbReference type="CDD" id="cd03404">
    <property type="entry name" value="SPFH_HflK"/>
    <property type="match status" value="1"/>
</dbReference>
<keyword evidence="9" id="KW-0378">Hydrolase</keyword>
<keyword evidence="5" id="KW-0472">Membrane</keyword>
<dbReference type="NCBIfam" id="TIGR01933">
    <property type="entry name" value="hflK"/>
    <property type="match status" value="1"/>
</dbReference>
<sequence length="470" mass="51352">MLVSLIKRIGARLAPTGRHAGARKAGVPLFSLNDPRWGHDPKSNEGRRPNNNNKNDSDGPPDLDQLWRDFNQRLNRLFGGKRGGDGGPFRPDARGVGLTATVVGAIALLIWLASGAFIVQEGQVGIVTTFGRLSHVTGAGFNWRWPAPFQSHETVNTAQVQTAEIGYRANVRNKQPSEALMLTGDENIVDVQFSVQYKIKDPVAWVFNNRDQVETIRDSAETVVRELVGQNRMDTVLYTGRDKLAVQAREAVQRLADRYKMGAEIVGVTMQSVQPPDQVAAAFEDAGKAQEERVRARTEAQAFADEVIPQAKGKAARLLQDAEAYRASVVSVATGNAARFDKIVAEYAKAPAVTRDRMYIETMQQILSSTSKVMIDAKTGTNQIYLPLDRLLAQSTANEAARGANSGPVMAPQQNPAQPQPQPQPQAQQQAQPQPQAQAAQPQPEAAAAGESNRTHDLRSRDTGRERESR</sequence>
<comment type="similarity">
    <text evidence="2 6">Belongs to the band 7/mec-2 family. HflK subfamily.</text>
</comment>
<feature type="compositionally biased region" description="Basic and acidic residues" evidence="7">
    <location>
        <begin position="36"/>
        <end position="48"/>
    </location>
</feature>
<feature type="region of interest" description="Disordered" evidence="7">
    <location>
        <begin position="31"/>
        <end position="64"/>
    </location>
</feature>
<dbReference type="PANTHER" id="PTHR43327">
    <property type="entry name" value="STOMATIN-LIKE PROTEIN 2, MITOCHONDRIAL"/>
    <property type="match status" value="1"/>
</dbReference>
<evidence type="ECO:0000313" key="9">
    <source>
        <dbReference type="EMBL" id="MCS0628581.1"/>
    </source>
</evidence>
<dbReference type="SUPFAM" id="SSF117892">
    <property type="entry name" value="Band 7/SPFH domain"/>
    <property type="match status" value="1"/>
</dbReference>
<evidence type="ECO:0000256" key="5">
    <source>
        <dbReference type="ARBA" id="ARBA00023136"/>
    </source>
</evidence>
<dbReference type="InterPro" id="IPR010201">
    <property type="entry name" value="HflK"/>
</dbReference>
<keyword evidence="3" id="KW-0812">Transmembrane</keyword>
<feature type="region of interest" description="Disordered" evidence="7">
    <location>
        <begin position="398"/>
        <end position="470"/>
    </location>
</feature>
<dbReference type="InterPro" id="IPR001107">
    <property type="entry name" value="Band_7"/>
</dbReference>
<dbReference type="Gene3D" id="3.30.479.30">
    <property type="entry name" value="Band 7 domain"/>
    <property type="match status" value="1"/>
</dbReference>
<dbReference type="InterPro" id="IPR020980">
    <property type="entry name" value="Membrane_HflK_N"/>
</dbReference>
<name>A0ABT2BU59_9BURK</name>
<feature type="compositionally biased region" description="Low complexity" evidence="7">
    <location>
        <begin position="425"/>
        <end position="449"/>
    </location>
</feature>
<keyword evidence="4" id="KW-1133">Transmembrane helix</keyword>
<comment type="caution">
    <text evidence="9">The sequence shown here is derived from an EMBL/GenBank/DDBJ whole genome shotgun (WGS) entry which is preliminary data.</text>
</comment>
<dbReference type="InterPro" id="IPR036013">
    <property type="entry name" value="Band_7/SPFH_dom_sf"/>
</dbReference>
<dbReference type="Pfam" id="PF01145">
    <property type="entry name" value="Band_7"/>
    <property type="match status" value="1"/>
</dbReference>
<dbReference type="GO" id="GO:0006508">
    <property type="term" value="P:proteolysis"/>
    <property type="evidence" value="ECO:0007669"/>
    <property type="project" value="UniProtKB-KW"/>
</dbReference>
<dbReference type="GO" id="GO:0008233">
    <property type="term" value="F:peptidase activity"/>
    <property type="evidence" value="ECO:0007669"/>
    <property type="project" value="UniProtKB-KW"/>
</dbReference>
<dbReference type="Pfam" id="PF12221">
    <property type="entry name" value="HflK_N"/>
    <property type="match status" value="1"/>
</dbReference>
<keyword evidence="9" id="KW-0645">Protease</keyword>
<dbReference type="RefSeq" id="WP_259447797.1">
    <property type="nucleotide sequence ID" value="NZ_CP119520.1"/>
</dbReference>
<evidence type="ECO:0000256" key="3">
    <source>
        <dbReference type="ARBA" id="ARBA00022692"/>
    </source>
</evidence>
<gene>
    <name evidence="9" type="primary">hflK</name>
    <name evidence="9" type="ORF">NX786_04465</name>
</gene>
<dbReference type="EMBL" id="JANUHC010000001">
    <property type="protein sequence ID" value="MCS0628581.1"/>
    <property type="molecule type" value="Genomic_DNA"/>
</dbReference>
<feature type="compositionally biased region" description="Low complexity" evidence="7">
    <location>
        <begin position="49"/>
        <end position="60"/>
    </location>
</feature>
<evidence type="ECO:0000256" key="4">
    <source>
        <dbReference type="ARBA" id="ARBA00022989"/>
    </source>
</evidence>
<evidence type="ECO:0000256" key="7">
    <source>
        <dbReference type="SAM" id="MobiDB-lite"/>
    </source>
</evidence>
<feature type="compositionally biased region" description="Basic and acidic residues" evidence="7">
    <location>
        <begin position="453"/>
        <end position="470"/>
    </location>
</feature>
<keyword evidence="10" id="KW-1185">Reference proteome</keyword>
<comment type="function">
    <text evidence="6">HflC and HflK could encode or regulate a protease.</text>
</comment>
<evidence type="ECO:0000313" key="10">
    <source>
        <dbReference type="Proteomes" id="UP001165263"/>
    </source>
</evidence>
<dbReference type="Proteomes" id="UP001165263">
    <property type="component" value="Unassembled WGS sequence"/>
</dbReference>
<dbReference type="SMART" id="SM00244">
    <property type="entry name" value="PHB"/>
    <property type="match status" value="1"/>
</dbReference>
<reference evidence="9" key="1">
    <citation type="submission" date="2022-08" db="EMBL/GenBank/DDBJ databases">
        <title>Reclassification of Massilia species as members of the genera Telluria, Duganella, Pseudoduganella, Mokoshia gen. nov. and Zemynaea gen. nov. using orthogonal and non-orthogonal genome-based approaches.</title>
        <authorList>
            <person name="Bowman J.P."/>
        </authorList>
    </citation>
    <scope>NUCLEOTIDE SEQUENCE</scope>
    <source>
        <strain evidence="9">LMG 11547</strain>
    </source>
</reference>
<proteinExistence type="inferred from homology"/>
<evidence type="ECO:0000256" key="6">
    <source>
        <dbReference type="RuleBase" id="RU364113"/>
    </source>
</evidence>
<comment type="subunit">
    <text evidence="6">HflC and HflK may interact to form a multimeric complex.</text>
</comment>
<comment type="subcellular location">
    <subcellularLocation>
        <location evidence="1">Membrane</location>
        <topology evidence="1">Single-pass membrane protein</topology>
    </subcellularLocation>
</comment>
<organism evidence="9 10">
    <name type="scientific">Telluria mixta</name>
    <dbReference type="NCBI Taxonomy" id="34071"/>
    <lineage>
        <taxon>Bacteria</taxon>
        <taxon>Pseudomonadati</taxon>
        <taxon>Pseudomonadota</taxon>
        <taxon>Betaproteobacteria</taxon>
        <taxon>Burkholderiales</taxon>
        <taxon>Oxalobacteraceae</taxon>
        <taxon>Telluria group</taxon>
        <taxon>Telluria</taxon>
    </lineage>
</organism>
<evidence type="ECO:0000256" key="2">
    <source>
        <dbReference type="ARBA" id="ARBA00006971"/>
    </source>
</evidence>